<dbReference type="SUPFAM" id="SSF46565">
    <property type="entry name" value="Chaperone J-domain"/>
    <property type="match status" value="1"/>
</dbReference>
<evidence type="ECO:0000313" key="4">
    <source>
        <dbReference type="Proteomes" id="UP001383192"/>
    </source>
</evidence>
<feature type="region of interest" description="Disordered" evidence="1">
    <location>
        <begin position="75"/>
        <end position="96"/>
    </location>
</feature>
<evidence type="ECO:0000256" key="1">
    <source>
        <dbReference type="SAM" id="MobiDB-lite"/>
    </source>
</evidence>
<dbReference type="SMART" id="SM00271">
    <property type="entry name" value="DnaJ"/>
    <property type="match status" value="1"/>
</dbReference>
<organism evidence="3 4">
    <name type="scientific">Paramarasmius palmivorus</name>
    <dbReference type="NCBI Taxonomy" id="297713"/>
    <lineage>
        <taxon>Eukaryota</taxon>
        <taxon>Fungi</taxon>
        <taxon>Dikarya</taxon>
        <taxon>Basidiomycota</taxon>
        <taxon>Agaricomycotina</taxon>
        <taxon>Agaricomycetes</taxon>
        <taxon>Agaricomycetidae</taxon>
        <taxon>Agaricales</taxon>
        <taxon>Marasmiineae</taxon>
        <taxon>Marasmiaceae</taxon>
        <taxon>Paramarasmius</taxon>
    </lineage>
</organism>
<dbReference type="GO" id="GO:0005737">
    <property type="term" value="C:cytoplasm"/>
    <property type="evidence" value="ECO:0007669"/>
    <property type="project" value="TreeGrafter"/>
</dbReference>
<dbReference type="InterPro" id="IPR001623">
    <property type="entry name" value="DnaJ_domain"/>
</dbReference>
<protein>
    <recommendedName>
        <fullName evidence="2">J domain-containing protein</fullName>
    </recommendedName>
</protein>
<comment type="caution">
    <text evidence="3">The sequence shown here is derived from an EMBL/GenBank/DDBJ whole genome shotgun (WGS) entry which is preliminary data.</text>
</comment>
<dbReference type="PROSITE" id="PS50076">
    <property type="entry name" value="DNAJ_2"/>
    <property type="match status" value="1"/>
</dbReference>
<feature type="compositionally biased region" description="Low complexity" evidence="1">
    <location>
        <begin position="79"/>
        <end position="89"/>
    </location>
</feature>
<dbReference type="GO" id="GO:0051082">
    <property type="term" value="F:unfolded protein binding"/>
    <property type="evidence" value="ECO:0007669"/>
    <property type="project" value="TreeGrafter"/>
</dbReference>
<dbReference type="PANTHER" id="PTHR43948">
    <property type="entry name" value="DNAJ HOMOLOG SUBFAMILY B"/>
    <property type="match status" value="1"/>
</dbReference>
<keyword evidence="4" id="KW-1185">Reference proteome</keyword>
<dbReference type="Gene3D" id="1.10.287.110">
    <property type="entry name" value="DnaJ domain"/>
    <property type="match status" value="1"/>
</dbReference>
<feature type="region of interest" description="Disordered" evidence="1">
    <location>
        <begin position="30"/>
        <end position="49"/>
    </location>
</feature>
<name>A0AAW0DYF8_9AGAR</name>
<reference evidence="3 4" key="1">
    <citation type="submission" date="2024-01" db="EMBL/GenBank/DDBJ databases">
        <title>A draft genome for a cacao thread blight-causing isolate of Paramarasmius palmivorus.</title>
        <authorList>
            <person name="Baruah I.K."/>
            <person name="Bukari Y."/>
            <person name="Amoako-Attah I."/>
            <person name="Meinhardt L.W."/>
            <person name="Bailey B.A."/>
            <person name="Cohen S.P."/>
        </authorList>
    </citation>
    <scope>NUCLEOTIDE SEQUENCE [LARGE SCALE GENOMIC DNA]</scope>
    <source>
        <strain evidence="3 4">GH-12</strain>
    </source>
</reference>
<proteinExistence type="predicted"/>
<sequence length="205" mass="23807">MSNYYEVLGIQPSATPDEVRKAYKLKALETHPDKLDHGASQREKEAAEKRFHQARVHEAFEILSDSLKRRAYDSRTFRTRTTSTSSFTSYSEDVERRKKERAEWARQQDERFKLSREKMKEEVKIGTKPQPKQMGFESAAQLPMATTSSHTPSPEPRVADENTNLVEKMVAGLRQLNPEWEMRRKKVLQRRAERLGANISQAIRS</sequence>
<dbReference type="InterPro" id="IPR036869">
    <property type="entry name" value="J_dom_sf"/>
</dbReference>
<accession>A0AAW0DYF8</accession>
<dbReference type="GO" id="GO:0051087">
    <property type="term" value="F:protein-folding chaperone binding"/>
    <property type="evidence" value="ECO:0007669"/>
    <property type="project" value="TreeGrafter"/>
</dbReference>
<dbReference type="Proteomes" id="UP001383192">
    <property type="component" value="Unassembled WGS sequence"/>
</dbReference>
<dbReference type="AlphaFoldDB" id="A0AAW0DYF8"/>
<evidence type="ECO:0000313" key="3">
    <source>
        <dbReference type="EMBL" id="KAK7056292.1"/>
    </source>
</evidence>
<gene>
    <name evidence="3" type="ORF">VNI00_002845</name>
</gene>
<dbReference type="GO" id="GO:0044183">
    <property type="term" value="F:protein folding chaperone"/>
    <property type="evidence" value="ECO:0007669"/>
    <property type="project" value="TreeGrafter"/>
</dbReference>
<dbReference type="CDD" id="cd06257">
    <property type="entry name" value="DnaJ"/>
    <property type="match status" value="1"/>
</dbReference>
<feature type="domain" description="J" evidence="2">
    <location>
        <begin position="3"/>
        <end position="76"/>
    </location>
</feature>
<dbReference type="PRINTS" id="PR00625">
    <property type="entry name" value="JDOMAIN"/>
</dbReference>
<dbReference type="Pfam" id="PF00226">
    <property type="entry name" value="DnaJ"/>
    <property type="match status" value="1"/>
</dbReference>
<dbReference type="EMBL" id="JAYKXP010000007">
    <property type="protein sequence ID" value="KAK7056292.1"/>
    <property type="molecule type" value="Genomic_DNA"/>
</dbReference>
<evidence type="ECO:0000259" key="2">
    <source>
        <dbReference type="PROSITE" id="PS50076"/>
    </source>
</evidence>
<dbReference type="PANTHER" id="PTHR43948:SF10">
    <property type="entry name" value="MRJ, ISOFORM E"/>
    <property type="match status" value="1"/>
</dbReference>